<feature type="non-terminal residue" evidence="1">
    <location>
        <position position="202"/>
    </location>
</feature>
<organism evidence="1 2">
    <name type="scientific">Scutellospora calospora</name>
    <dbReference type="NCBI Taxonomy" id="85575"/>
    <lineage>
        <taxon>Eukaryota</taxon>
        <taxon>Fungi</taxon>
        <taxon>Fungi incertae sedis</taxon>
        <taxon>Mucoromycota</taxon>
        <taxon>Glomeromycotina</taxon>
        <taxon>Glomeromycetes</taxon>
        <taxon>Diversisporales</taxon>
        <taxon>Gigasporaceae</taxon>
        <taxon>Scutellospora</taxon>
    </lineage>
</organism>
<gene>
    <name evidence="1" type="ORF">SCALOS_LOCUS10560</name>
</gene>
<reference evidence="1" key="1">
    <citation type="submission" date="2021-06" db="EMBL/GenBank/DDBJ databases">
        <authorList>
            <person name="Kallberg Y."/>
            <person name="Tangrot J."/>
            <person name="Rosling A."/>
        </authorList>
    </citation>
    <scope>NUCLEOTIDE SEQUENCE</scope>
    <source>
        <strain evidence="1">AU212A</strain>
    </source>
</reference>
<protein>
    <submittedName>
        <fullName evidence="1">4445_t:CDS:1</fullName>
    </submittedName>
</protein>
<comment type="caution">
    <text evidence="1">The sequence shown here is derived from an EMBL/GenBank/DDBJ whole genome shotgun (WGS) entry which is preliminary data.</text>
</comment>
<evidence type="ECO:0000313" key="2">
    <source>
        <dbReference type="Proteomes" id="UP000789860"/>
    </source>
</evidence>
<accession>A0ACA9PEW4</accession>
<proteinExistence type="predicted"/>
<sequence length="202" mass="24122">KYVTPKILEIYIEQIDKAVMYYGKKVDFKDLENLIFETVENGPVELEYDFRQICLNELLEKINHSLVIKVWEVRSIEHKSNVRQHIALLKNGYYLCTCILLFDSRYKDEMIDLSVINEPFVREKSYEDEHLTQYIPLFPDVAELWNTVFVEPSVQTAGTLLGLTRKYVELVNYDDLNDSNLLMKMFKEWIHTHEEIQYNDKR</sequence>
<dbReference type="Proteomes" id="UP000789860">
    <property type="component" value="Unassembled WGS sequence"/>
</dbReference>
<evidence type="ECO:0000313" key="1">
    <source>
        <dbReference type="EMBL" id="CAG8702760.1"/>
    </source>
</evidence>
<dbReference type="EMBL" id="CAJVPM010040208">
    <property type="protein sequence ID" value="CAG8702760.1"/>
    <property type="molecule type" value="Genomic_DNA"/>
</dbReference>
<name>A0ACA9PEW4_9GLOM</name>
<feature type="non-terminal residue" evidence="1">
    <location>
        <position position="1"/>
    </location>
</feature>
<keyword evidence="2" id="KW-1185">Reference proteome</keyword>